<organism evidence="11">
    <name type="scientific">Guillardia theta (strain CCMP2712)</name>
    <name type="common">Cryptophyte</name>
    <dbReference type="NCBI Taxonomy" id="905079"/>
    <lineage>
        <taxon>Eukaryota</taxon>
        <taxon>Cryptophyceae</taxon>
        <taxon>Pyrenomonadales</taxon>
        <taxon>Geminigeraceae</taxon>
        <taxon>Guillardia</taxon>
    </lineage>
</organism>
<comment type="subcellular location">
    <subcellularLocation>
        <location evidence="8">Endomembrane system</location>
        <topology evidence="8">Single-pass type IV membrane protein</topology>
    </subcellularLocation>
    <subcellularLocation>
        <location evidence="1">Golgi apparatus membrane</location>
    </subcellularLocation>
</comment>
<evidence type="ECO:0000256" key="6">
    <source>
        <dbReference type="ARBA" id="ARBA00023034"/>
    </source>
</evidence>
<dbReference type="SUPFAM" id="SSF58038">
    <property type="entry name" value="SNARE fusion complex"/>
    <property type="match status" value="1"/>
</dbReference>
<feature type="transmembrane region" description="Helical" evidence="9">
    <location>
        <begin position="96"/>
        <end position="117"/>
    </location>
</feature>
<dbReference type="OMA" id="RLMCYLI"/>
<keyword evidence="6" id="KW-0333">Golgi apparatus</keyword>
<protein>
    <submittedName>
        <fullName evidence="11">Bet1 protein A</fullName>
    </submittedName>
</protein>
<dbReference type="HOGENOM" id="CLU_086133_2_0_1"/>
<dbReference type="SMART" id="SM00397">
    <property type="entry name" value="t_SNARE"/>
    <property type="match status" value="1"/>
</dbReference>
<evidence type="ECO:0000256" key="3">
    <source>
        <dbReference type="ARBA" id="ARBA00022692"/>
    </source>
</evidence>
<keyword evidence="5 9" id="KW-1133">Transmembrane helix</keyword>
<evidence type="ECO:0000259" key="10">
    <source>
        <dbReference type="PROSITE" id="PS50192"/>
    </source>
</evidence>
<dbReference type="GeneID" id="17288992"/>
<evidence type="ECO:0000256" key="2">
    <source>
        <dbReference type="ARBA" id="ARBA00022448"/>
    </source>
</evidence>
<evidence type="ECO:0000256" key="4">
    <source>
        <dbReference type="ARBA" id="ARBA00022927"/>
    </source>
</evidence>
<evidence type="ECO:0000256" key="9">
    <source>
        <dbReference type="SAM" id="Phobius"/>
    </source>
</evidence>
<dbReference type="AlphaFoldDB" id="L1I895"/>
<dbReference type="EMBL" id="JH993201">
    <property type="protein sequence ID" value="EKX32277.1"/>
    <property type="molecule type" value="Genomic_DNA"/>
</dbReference>
<accession>L1I895</accession>
<feature type="domain" description="T-SNARE coiled-coil homology" evidence="10">
    <location>
        <begin position="24"/>
        <end position="86"/>
    </location>
</feature>
<dbReference type="KEGG" id="gtt:GUITHDRAFT_121569"/>
<dbReference type="RefSeq" id="XP_005819257.1">
    <property type="nucleotide sequence ID" value="XM_005819200.1"/>
</dbReference>
<dbReference type="PaxDb" id="55529-EKX32277"/>
<keyword evidence="2" id="KW-0813">Transport</keyword>
<evidence type="ECO:0000256" key="8">
    <source>
        <dbReference type="ARBA" id="ARBA00046280"/>
    </source>
</evidence>
<proteinExistence type="predicted"/>
<dbReference type="Gene3D" id="1.20.5.110">
    <property type="match status" value="1"/>
</dbReference>
<evidence type="ECO:0000256" key="5">
    <source>
        <dbReference type="ARBA" id="ARBA00022989"/>
    </source>
</evidence>
<dbReference type="Proteomes" id="UP000011087">
    <property type="component" value="Unassembled WGS sequence"/>
</dbReference>
<keyword evidence="7 9" id="KW-0472">Membrane</keyword>
<sequence length="120" mass="12868">MSRRQHGGSGSSAGGGAAAAAADDAIEKQNENALGTLHSKLLTLKNVTIAIKDEVNDQNRALDQMQTGMGSTDNLLSSTLNRMGVMFDSNGSKSTFGLACLIVVVFFTMYYVSRWLLYDK</sequence>
<dbReference type="GO" id="GO:0015031">
    <property type="term" value="P:protein transport"/>
    <property type="evidence" value="ECO:0007669"/>
    <property type="project" value="UniProtKB-KW"/>
</dbReference>
<dbReference type="OrthoDB" id="261831at2759"/>
<dbReference type="CDD" id="cd15853">
    <property type="entry name" value="SNARE_Bet1"/>
    <property type="match status" value="1"/>
</dbReference>
<evidence type="ECO:0000313" key="12">
    <source>
        <dbReference type="EnsemblProtists" id="EKX32277"/>
    </source>
</evidence>
<gene>
    <name evidence="11" type="primary">BET1A</name>
    <name evidence="11" type="ORF">GUITHDRAFT_121569</name>
</gene>
<name>L1I895_GUITC</name>
<dbReference type="eggNOG" id="KOG3385">
    <property type="taxonomic scope" value="Eukaryota"/>
</dbReference>
<evidence type="ECO:0000256" key="1">
    <source>
        <dbReference type="ARBA" id="ARBA00004394"/>
    </source>
</evidence>
<dbReference type="GO" id="GO:0000139">
    <property type="term" value="C:Golgi membrane"/>
    <property type="evidence" value="ECO:0007669"/>
    <property type="project" value="UniProtKB-SubCell"/>
</dbReference>
<reference evidence="11 13" key="1">
    <citation type="journal article" date="2012" name="Nature">
        <title>Algal genomes reveal evolutionary mosaicism and the fate of nucleomorphs.</title>
        <authorList>
            <consortium name="DOE Joint Genome Institute"/>
            <person name="Curtis B.A."/>
            <person name="Tanifuji G."/>
            <person name="Burki F."/>
            <person name="Gruber A."/>
            <person name="Irimia M."/>
            <person name="Maruyama S."/>
            <person name="Arias M.C."/>
            <person name="Ball S.G."/>
            <person name="Gile G.H."/>
            <person name="Hirakawa Y."/>
            <person name="Hopkins J.F."/>
            <person name="Kuo A."/>
            <person name="Rensing S.A."/>
            <person name="Schmutz J."/>
            <person name="Symeonidi A."/>
            <person name="Elias M."/>
            <person name="Eveleigh R.J."/>
            <person name="Herman E.K."/>
            <person name="Klute M.J."/>
            <person name="Nakayama T."/>
            <person name="Obornik M."/>
            <person name="Reyes-Prieto A."/>
            <person name="Armbrust E.V."/>
            <person name="Aves S.J."/>
            <person name="Beiko R.G."/>
            <person name="Coutinho P."/>
            <person name="Dacks J.B."/>
            <person name="Durnford D.G."/>
            <person name="Fast N.M."/>
            <person name="Green B.R."/>
            <person name="Grisdale C.J."/>
            <person name="Hempel F."/>
            <person name="Henrissat B."/>
            <person name="Hoppner M.P."/>
            <person name="Ishida K."/>
            <person name="Kim E."/>
            <person name="Koreny L."/>
            <person name="Kroth P.G."/>
            <person name="Liu Y."/>
            <person name="Malik S.B."/>
            <person name="Maier U.G."/>
            <person name="McRose D."/>
            <person name="Mock T."/>
            <person name="Neilson J.A."/>
            <person name="Onodera N.T."/>
            <person name="Poole A.M."/>
            <person name="Pritham E.J."/>
            <person name="Richards T.A."/>
            <person name="Rocap G."/>
            <person name="Roy S.W."/>
            <person name="Sarai C."/>
            <person name="Schaack S."/>
            <person name="Shirato S."/>
            <person name="Slamovits C.H."/>
            <person name="Spencer D.F."/>
            <person name="Suzuki S."/>
            <person name="Worden A.Z."/>
            <person name="Zauner S."/>
            <person name="Barry K."/>
            <person name="Bell C."/>
            <person name="Bharti A.K."/>
            <person name="Crow J.A."/>
            <person name="Grimwood J."/>
            <person name="Kramer R."/>
            <person name="Lindquist E."/>
            <person name="Lucas S."/>
            <person name="Salamov A."/>
            <person name="McFadden G.I."/>
            <person name="Lane C.E."/>
            <person name="Keeling P.J."/>
            <person name="Gray M.W."/>
            <person name="Grigoriev I.V."/>
            <person name="Archibald J.M."/>
        </authorList>
    </citation>
    <scope>NUCLEOTIDE SEQUENCE</scope>
    <source>
        <strain evidence="11 13">CCMP2712</strain>
    </source>
</reference>
<keyword evidence="4" id="KW-0653">Protein transport</keyword>
<dbReference type="InterPro" id="IPR000727">
    <property type="entry name" value="T_SNARE_dom"/>
</dbReference>
<dbReference type="PANTHER" id="PTHR12791">
    <property type="entry name" value="GOLGI SNARE BET1-RELATED"/>
    <property type="match status" value="1"/>
</dbReference>
<dbReference type="STRING" id="905079.L1I895"/>
<evidence type="ECO:0000256" key="7">
    <source>
        <dbReference type="ARBA" id="ARBA00023136"/>
    </source>
</evidence>
<reference evidence="13" key="2">
    <citation type="submission" date="2012-11" db="EMBL/GenBank/DDBJ databases">
        <authorList>
            <person name="Kuo A."/>
            <person name="Curtis B.A."/>
            <person name="Tanifuji G."/>
            <person name="Burki F."/>
            <person name="Gruber A."/>
            <person name="Irimia M."/>
            <person name="Maruyama S."/>
            <person name="Arias M.C."/>
            <person name="Ball S.G."/>
            <person name="Gile G.H."/>
            <person name="Hirakawa Y."/>
            <person name="Hopkins J.F."/>
            <person name="Rensing S.A."/>
            <person name="Schmutz J."/>
            <person name="Symeonidi A."/>
            <person name="Elias M."/>
            <person name="Eveleigh R.J."/>
            <person name="Herman E.K."/>
            <person name="Klute M.J."/>
            <person name="Nakayama T."/>
            <person name="Obornik M."/>
            <person name="Reyes-Prieto A."/>
            <person name="Armbrust E.V."/>
            <person name="Aves S.J."/>
            <person name="Beiko R.G."/>
            <person name="Coutinho P."/>
            <person name="Dacks J.B."/>
            <person name="Durnford D.G."/>
            <person name="Fast N.M."/>
            <person name="Green B.R."/>
            <person name="Grisdale C."/>
            <person name="Hempe F."/>
            <person name="Henrissat B."/>
            <person name="Hoppner M.P."/>
            <person name="Ishida K.-I."/>
            <person name="Kim E."/>
            <person name="Koreny L."/>
            <person name="Kroth P.G."/>
            <person name="Liu Y."/>
            <person name="Malik S.-B."/>
            <person name="Maier U.G."/>
            <person name="McRose D."/>
            <person name="Mock T."/>
            <person name="Neilson J.A."/>
            <person name="Onodera N.T."/>
            <person name="Poole A.M."/>
            <person name="Pritham E.J."/>
            <person name="Richards T.A."/>
            <person name="Rocap G."/>
            <person name="Roy S.W."/>
            <person name="Sarai C."/>
            <person name="Schaack S."/>
            <person name="Shirato S."/>
            <person name="Slamovits C.H."/>
            <person name="Spencer D.F."/>
            <person name="Suzuki S."/>
            <person name="Worden A.Z."/>
            <person name="Zauner S."/>
            <person name="Barry K."/>
            <person name="Bell C."/>
            <person name="Bharti A.K."/>
            <person name="Crow J.A."/>
            <person name="Grimwood J."/>
            <person name="Kramer R."/>
            <person name="Lindquist E."/>
            <person name="Lucas S."/>
            <person name="Salamov A."/>
            <person name="McFadden G.I."/>
            <person name="Lane C.E."/>
            <person name="Keeling P.J."/>
            <person name="Gray M.W."/>
            <person name="Grigoriev I.V."/>
            <person name="Archibald J.M."/>
        </authorList>
    </citation>
    <scope>NUCLEOTIDE SEQUENCE</scope>
    <source>
        <strain evidence="13">CCMP2712</strain>
    </source>
</reference>
<evidence type="ECO:0000313" key="11">
    <source>
        <dbReference type="EMBL" id="EKX32277.1"/>
    </source>
</evidence>
<evidence type="ECO:0000313" key="13">
    <source>
        <dbReference type="Proteomes" id="UP000011087"/>
    </source>
</evidence>
<dbReference type="PROSITE" id="PS50192">
    <property type="entry name" value="T_SNARE"/>
    <property type="match status" value="1"/>
</dbReference>
<keyword evidence="3 9" id="KW-0812">Transmembrane</keyword>
<keyword evidence="13" id="KW-1185">Reference proteome</keyword>
<dbReference type="InterPro" id="IPR039899">
    <property type="entry name" value="BET1_SNARE"/>
</dbReference>
<dbReference type="EnsemblProtists" id="EKX32277">
    <property type="protein sequence ID" value="EKX32277"/>
    <property type="gene ID" value="GUITHDRAFT_121569"/>
</dbReference>
<reference evidence="12" key="3">
    <citation type="submission" date="2015-06" db="UniProtKB">
        <authorList>
            <consortium name="EnsemblProtists"/>
        </authorList>
    </citation>
    <scope>IDENTIFICATION</scope>
</reference>